<reference evidence="2 3" key="1">
    <citation type="submission" date="2015-06" db="EMBL/GenBank/DDBJ databases">
        <authorList>
            <person name="Ju K.-S."/>
            <person name="Doroghazi J.R."/>
            <person name="Metcalf W.W."/>
        </authorList>
    </citation>
    <scope>NUCLEOTIDE SEQUENCE [LARGE SCALE GENOMIC DNA]</scope>
    <source>
        <strain evidence="2 3">NRRL 3414</strain>
    </source>
</reference>
<feature type="region of interest" description="Disordered" evidence="1">
    <location>
        <begin position="1"/>
        <end position="20"/>
    </location>
</feature>
<dbReference type="EMBL" id="LFNT01000065">
    <property type="protein sequence ID" value="KMS69080.1"/>
    <property type="molecule type" value="Genomic_DNA"/>
</dbReference>
<dbReference type="PATRIC" id="fig|1938.3.peg.7532"/>
<sequence length="71" mass="7935">MGTGMSGVDDSEEPPQPDDPVMATFRDWLDHALTCVHACRLEGVACLHSMRLSRRHREARRAARTTGQRST</sequence>
<name>A0A0J8BU24_STRVR</name>
<organism evidence="2 3">
    <name type="scientific">Streptomyces viridochromogenes</name>
    <dbReference type="NCBI Taxonomy" id="1938"/>
    <lineage>
        <taxon>Bacteria</taxon>
        <taxon>Bacillati</taxon>
        <taxon>Actinomycetota</taxon>
        <taxon>Actinomycetes</taxon>
        <taxon>Kitasatosporales</taxon>
        <taxon>Streptomycetaceae</taxon>
        <taxon>Streptomyces</taxon>
    </lineage>
</organism>
<protein>
    <submittedName>
        <fullName evidence="2">Uncharacterized protein</fullName>
    </submittedName>
</protein>
<dbReference type="Proteomes" id="UP000037432">
    <property type="component" value="Unassembled WGS sequence"/>
</dbReference>
<comment type="caution">
    <text evidence="2">The sequence shown here is derived from an EMBL/GenBank/DDBJ whole genome shotgun (WGS) entry which is preliminary data.</text>
</comment>
<gene>
    <name evidence="2" type="ORF">ACM01_36370</name>
</gene>
<dbReference type="AlphaFoldDB" id="A0A0J8BU24"/>
<evidence type="ECO:0000313" key="3">
    <source>
        <dbReference type="Proteomes" id="UP000037432"/>
    </source>
</evidence>
<accession>A0A0J8BU24</accession>
<proteinExistence type="predicted"/>
<evidence type="ECO:0000256" key="1">
    <source>
        <dbReference type="SAM" id="MobiDB-lite"/>
    </source>
</evidence>
<evidence type="ECO:0000313" key="2">
    <source>
        <dbReference type="EMBL" id="KMS69080.1"/>
    </source>
</evidence>